<dbReference type="KEGG" id="fcv:AWN65_07570"/>
<dbReference type="PANTHER" id="PTHR46401">
    <property type="entry name" value="GLYCOSYLTRANSFERASE WBBK-RELATED"/>
    <property type="match status" value="1"/>
</dbReference>
<evidence type="ECO:0000259" key="3">
    <source>
        <dbReference type="Pfam" id="PF13439"/>
    </source>
</evidence>
<keyword evidence="1" id="KW-0808">Transferase</keyword>
<accession>A0AA94JQL9</accession>
<sequence length="371" mass="42923">MKIGYEAKRVFHNKTGLGNYSRDCVRILATFFSENQYFLYNPKKASTVLFPFNKSNVEEKLPFSSFYKKFYNIWRQFGILSDLKRDEIALFHGLSGELPSGLQKNGIKSIVTIHDLIFVRYPELYSFFDRKIHFYKFKKAAQEADLVIAISKQTKEDIVHFLKIPESKIKVVYQGCQDVFKMIYATELQEEVLKKFNLPKQFVLNVGTLETRKNALNIVKAIRDIDTHLVLIGKETPYTKEIHQYINKHQIQHKVSFLKNVSNEELAIIYQLASVFVYPSIFEGFGIPIIEALFSKTPVITTHSGVFPEAGGPNSLYINPNNPEEIKEKIEWVLNNPHEAEIISKKGFEYAQQFSDEVIANNLMDCYLSLF</sequence>
<evidence type="ECO:0000259" key="2">
    <source>
        <dbReference type="Pfam" id="PF00534"/>
    </source>
</evidence>
<dbReference type="InterPro" id="IPR001296">
    <property type="entry name" value="Glyco_trans_1"/>
</dbReference>
<feature type="domain" description="Glycosyl transferase family 1" evidence="2">
    <location>
        <begin position="196"/>
        <end position="347"/>
    </location>
</feature>
<dbReference type="GO" id="GO:0016757">
    <property type="term" value="F:glycosyltransferase activity"/>
    <property type="evidence" value="ECO:0007669"/>
    <property type="project" value="InterPro"/>
</dbReference>
<gene>
    <name evidence="4" type="ORF">EJB19_13010</name>
</gene>
<dbReference type="CDD" id="cd03809">
    <property type="entry name" value="GT4_MtfB-like"/>
    <property type="match status" value="1"/>
</dbReference>
<dbReference type="InterPro" id="IPR028098">
    <property type="entry name" value="Glyco_trans_4-like_N"/>
</dbReference>
<comment type="caution">
    <text evidence="4">The sequence shown here is derived from an EMBL/GenBank/DDBJ whole genome shotgun (WGS) entry which is preliminary data.</text>
</comment>
<dbReference type="Gene3D" id="3.40.50.2000">
    <property type="entry name" value="Glycogen Phosphorylase B"/>
    <property type="match status" value="2"/>
</dbReference>
<protein>
    <submittedName>
        <fullName evidence="4">Glycosyltransferase family 1 protein</fullName>
    </submittedName>
</protein>
<dbReference type="EMBL" id="RWGX01000005">
    <property type="protein sequence ID" value="RVU87249.1"/>
    <property type="molecule type" value="Genomic_DNA"/>
</dbReference>
<name>A0AA94JQL9_9FLAO</name>
<dbReference type="Pfam" id="PF00534">
    <property type="entry name" value="Glycos_transf_1"/>
    <property type="match status" value="1"/>
</dbReference>
<organism evidence="4">
    <name type="scientific">Flavobacterium columnare</name>
    <dbReference type="NCBI Taxonomy" id="996"/>
    <lineage>
        <taxon>Bacteria</taxon>
        <taxon>Pseudomonadati</taxon>
        <taxon>Bacteroidota</taxon>
        <taxon>Flavobacteriia</taxon>
        <taxon>Flavobacteriales</taxon>
        <taxon>Flavobacteriaceae</taxon>
        <taxon>Flavobacterium</taxon>
    </lineage>
</organism>
<feature type="domain" description="Glycosyltransferase subfamily 4-like N-terminal" evidence="3">
    <location>
        <begin position="61"/>
        <end position="175"/>
    </location>
</feature>
<dbReference type="AlphaFoldDB" id="A0AA94JQL9"/>
<evidence type="ECO:0000313" key="4">
    <source>
        <dbReference type="EMBL" id="RVU87249.1"/>
    </source>
</evidence>
<dbReference type="GO" id="GO:0009103">
    <property type="term" value="P:lipopolysaccharide biosynthetic process"/>
    <property type="evidence" value="ECO:0007669"/>
    <property type="project" value="TreeGrafter"/>
</dbReference>
<evidence type="ECO:0000256" key="1">
    <source>
        <dbReference type="ARBA" id="ARBA00022679"/>
    </source>
</evidence>
<proteinExistence type="predicted"/>
<dbReference type="PANTHER" id="PTHR46401:SF2">
    <property type="entry name" value="GLYCOSYLTRANSFERASE WBBK-RELATED"/>
    <property type="match status" value="1"/>
</dbReference>
<dbReference type="SUPFAM" id="SSF53756">
    <property type="entry name" value="UDP-Glycosyltransferase/glycogen phosphorylase"/>
    <property type="match status" value="1"/>
</dbReference>
<dbReference type="RefSeq" id="WP_060382605.1">
    <property type="nucleotide sequence ID" value="NZ_CP185773.1"/>
</dbReference>
<dbReference type="GeneID" id="56895633"/>
<reference evidence="4" key="1">
    <citation type="submission" date="2018-12" db="EMBL/GenBank/DDBJ databases">
        <title>Draft genome sequence of Flaovobacterium columnare BGFS27 isolated from channel catfish in Alabama.</title>
        <authorList>
            <person name="Cai W."/>
            <person name="Arias C."/>
        </authorList>
    </citation>
    <scope>NUCLEOTIDE SEQUENCE [LARGE SCALE GENOMIC DNA]</scope>
    <source>
        <strain evidence="4">BGFS27</strain>
    </source>
</reference>
<dbReference type="Pfam" id="PF13439">
    <property type="entry name" value="Glyco_transf_4"/>
    <property type="match status" value="1"/>
</dbReference>